<dbReference type="GO" id="GO:0004722">
    <property type="term" value="F:protein serine/threonine phosphatase activity"/>
    <property type="evidence" value="ECO:0007669"/>
    <property type="project" value="UniProtKB-EC"/>
</dbReference>
<dbReference type="EMBL" id="CACVBM020001718">
    <property type="protein sequence ID" value="CAA7058292.1"/>
    <property type="molecule type" value="Genomic_DNA"/>
</dbReference>
<evidence type="ECO:0000256" key="6">
    <source>
        <dbReference type="ARBA" id="ARBA00022842"/>
    </source>
</evidence>
<keyword evidence="11" id="KW-1185">Reference proteome</keyword>
<dbReference type="AlphaFoldDB" id="A0A6D2LB33"/>
<evidence type="ECO:0000256" key="8">
    <source>
        <dbReference type="ARBA" id="ARBA00023211"/>
    </source>
</evidence>
<keyword evidence="7" id="KW-0904">Protein phosphatase</keyword>
<accession>A0A6D2LB33</accession>
<comment type="cofactor">
    <cofactor evidence="1">
        <name>Mn(2+)</name>
        <dbReference type="ChEBI" id="CHEBI:29035"/>
    </cofactor>
</comment>
<dbReference type="Gene3D" id="3.60.40.10">
    <property type="entry name" value="PPM-type phosphatase domain"/>
    <property type="match status" value="1"/>
</dbReference>
<evidence type="ECO:0000259" key="9">
    <source>
        <dbReference type="Pfam" id="PF00481"/>
    </source>
</evidence>
<reference evidence="10" key="1">
    <citation type="submission" date="2020-01" db="EMBL/GenBank/DDBJ databases">
        <authorList>
            <person name="Mishra B."/>
        </authorList>
    </citation>
    <scope>NUCLEOTIDE SEQUENCE [LARGE SCALE GENOMIC DNA]</scope>
</reference>
<dbReference type="InterPro" id="IPR001932">
    <property type="entry name" value="PPM-type_phosphatase-like_dom"/>
</dbReference>
<evidence type="ECO:0000313" key="10">
    <source>
        <dbReference type="EMBL" id="CAA7058292.1"/>
    </source>
</evidence>
<name>A0A6D2LB33_9BRAS</name>
<dbReference type="PROSITE" id="PS01032">
    <property type="entry name" value="PPM_1"/>
    <property type="match status" value="1"/>
</dbReference>
<dbReference type="SUPFAM" id="SSF81606">
    <property type="entry name" value="PP2C-like"/>
    <property type="match status" value="1"/>
</dbReference>
<evidence type="ECO:0000256" key="5">
    <source>
        <dbReference type="ARBA" id="ARBA00022801"/>
    </source>
</evidence>
<evidence type="ECO:0000256" key="4">
    <source>
        <dbReference type="ARBA" id="ARBA00022723"/>
    </source>
</evidence>
<comment type="caution">
    <text evidence="10">The sequence shown here is derived from an EMBL/GenBank/DDBJ whole genome shotgun (WGS) entry which is preliminary data.</text>
</comment>
<dbReference type="OrthoDB" id="10264738at2759"/>
<evidence type="ECO:0000256" key="2">
    <source>
        <dbReference type="ARBA" id="ARBA00001946"/>
    </source>
</evidence>
<dbReference type="Proteomes" id="UP000467841">
    <property type="component" value="Unassembled WGS sequence"/>
</dbReference>
<evidence type="ECO:0000256" key="7">
    <source>
        <dbReference type="ARBA" id="ARBA00022912"/>
    </source>
</evidence>
<protein>
    <recommendedName>
        <fullName evidence="3">protein-serine/threonine phosphatase</fullName>
        <ecNumber evidence="3">3.1.3.16</ecNumber>
    </recommendedName>
</protein>
<proteinExistence type="predicted"/>
<keyword evidence="6" id="KW-0460">Magnesium</keyword>
<evidence type="ECO:0000256" key="3">
    <source>
        <dbReference type="ARBA" id="ARBA00013081"/>
    </source>
</evidence>
<feature type="domain" description="PPM-type phosphatase" evidence="9">
    <location>
        <begin position="47"/>
        <end position="113"/>
    </location>
</feature>
<dbReference type="GO" id="GO:0046872">
    <property type="term" value="F:metal ion binding"/>
    <property type="evidence" value="ECO:0007669"/>
    <property type="project" value="UniProtKB-KW"/>
</dbReference>
<keyword evidence="8" id="KW-0464">Manganese</keyword>
<organism evidence="10 11">
    <name type="scientific">Microthlaspi erraticum</name>
    <dbReference type="NCBI Taxonomy" id="1685480"/>
    <lineage>
        <taxon>Eukaryota</taxon>
        <taxon>Viridiplantae</taxon>
        <taxon>Streptophyta</taxon>
        <taxon>Embryophyta</taxon>
        <taxon>Tracheophyta</taxon>
        <taxon>Spermatophyta</taxon>
        <taxon>Magnoliopsida</taxon>
        <taxon>eudicotyledons</taxon>
        <taxon>Gunneridae</taxon>
        <taxon>Pentapetalae</taxon>
        <taxon>rosids</taxon>
        <taxon>malvids</taxon>
        <taxon>Brassicales</taxon>
        <taxon>Brassicaceae</taxon>
        <taxon>Coluteocarpeae</taxon>
        <taxon>Microthlaspi</taxon>
    </lineage>
</organism>
<evidence type="ECO:0000313" key="11">
    <source>
        <dbReference type="Proteomes" id="UP000467841"/>
    </source>
</evidence>
<comment type="cofactor">
    <cofactor evidence="2">
        <name>Mg(2+)</name>
        <dbReference type="ChEBI" id="CHEBI:18420"/>
    </cofactor>
</comment>
<sequence>MDTPLLLTNRRSLKRKMDFPPPVPHKNDDDLRFRDLPHRLCLEGNNGFGVVTRKGKKIFMDDSHVTEPCFGGSSKKSFFGVYDGHGDGKASKYVAANLHINVLEMMKNCKEGKEEKKKP</sequence>
<dbReference type="InterPro" id="IPR000222">
    <property type="entry name" value="PP2C_BS"/>
</dbReference>
<dbReference type="Pfam" id="PF00481">
    <property type="entry name" value="PP2C"/>
    <property type="match status" value="1"/>
</dbReference>
<gene>
    <name evidence="10" type="ORF">MERR_LOCUS45528</name>
</gene>
<dbReference type="InterPro" id="IPR036457">
    <property type="entry name" value="PPM-type-like_dom_sf"/>
</dbReference>
<keyword evidence="4" id="KW-0479">Metal-binding</keyword>
<evidence type="ECO:0000256" key="1">
    <source>
        <dbReference type="ARBA" id="ARBA00001936"/>
    </source>
</evidence>
<keyword evidence="5" id="KW-0378">Hydrolase</keyword>
<dbReference type="EC" id="3.1.3.16" evidence="3"/>